<dbReference type="AlphaFoldDB" id="A0A7W5FAC3"/>
<protein>
    <submittedName>
        <fullName evidence="1">Uncharacterized protein</fullName>
    </submittedName>
</protein>
<dbReference type="EMBL" id="JACHXG010000009">
    <property type="protein sequence ID" value="MBB3091149.1"/>
    <property type="molecule type" value="Genomic_DNA"/>
</dbReference>
<reference evidence="1 2" key="1">
    <citation type="submission" date="2020-08" db="EMBL/GenBank/DDBJ databases">
        <title>Genomic Encyclopedia of Type Strains, Phase III (KMG-III): the genomes of soil and plant-associated and newly described type strains.</title>
        <authorList>
            <person name="Whitman W."/>
        </authorList>
    </citation>
    <scope>NUCLEOTIDE SEQUENCE [LARGE SCALE GENOMIC DNA]</scope>
    <source>
        <strain evidence="1 2">CECT 3302</strain>
    </source>
</reference>
<comment type="caution">
    <text evidence="1">The sequence shown here is derived from an EMBL/GenBank/DDBJ whole genome shotgun (WGS) entry which is preliminary data.</text>
</comment>
<sequence>MPGSTPPTRFVERRSAYRNSAWANVVTITRWLRVSQHGTDLRKQMFPQVSHSLPGEKKKGILKEPRRVVFAFPSRH</sequence>
<proteinExistence type="predicted"/>
<evidence type="ECO:0000313" key="1">
    <source>
        <dbReference type="EMBL" id="MBB3091149.1"/>
    </source>
</evidence>
<keyword evidence="2" id="KW-1185">Reference proteome</keyword>
<dbReference type="Proteomes" id="UP000577707">
    <property type="component" value="Unassembled WGS sequence"/>
</dbReference>
<evidence type="ECO:0000313" key="2">
    <source>
        <dbReference type="Proteomes" id="UP000577707"/>
    </source>
</evidence>
<gene>
    <name evidence="1" type="ORF">FHS12_004114</name>
</gene>
<organism evidence="1 2">
    <name type="scientific">Nocardioides albus</name>
    <dbReference type="NCBI Taxonomy" id="1841"/>
    <lineage>
        <taxon>Bacteria</taxon>
        <taxon>Bacillati</taxon>
        <taxon>Actinomycetota</taxon>
        <taxon>Actinomycetes</taxon>
        <taxon>Propionibacteriales</taxon>
        <taxon>Nocardioidaceae</taxon>
        <taxon>Nocardioides</taxon>
    </lineage>
</organism>
<accession>A0A7W5FAC3</accession>
<name>A0A7W5FAC3_9ACTN</name>